<dbReference type="InterPro" id="IPR002165">
    <property type="entry name" value="Plexin_repeat"/>
</dbReference>
<dbReference type="Pfam" id="PF01403">
    <property type="entry name" value="Sema"/>
    <property type="match status" value="1"/>
</dbReference>
<evidence type="ECO:0000256" key="4">
    <source>
        <dbReference type="ARBA" id="ARBA00023180"/>
    </source>
</evidence>
<dbReference type="Gene3D" id="3.30.1680.10">
    <property type="entry name" value="ligand-binding face of the semaphorins, domain 2"/>
    <property type="match status" value="1"/>
</dbReference>
<evidence type="ECO:0000259" key="7">
    <source>
        <dbReference type="PROSITE" id="PS51004"/>
    </source>
</evidence>
<dbReference type="PANTHER" id="PTHR11036">
    <property type="entry name" value="SEMAPHORIN"/>
    <property type="match status" value="1"/>
</dbReference>
<feature type="region of interest" description="Disordered" evidence="6">
    <location>
        <begin position="1"/>
        <end position="20"/>
    </location>
</feature>
<proteinExistence type="predicted"/>
<dbReference type="GO" id="GO:0005886">
    <property type="term" value="C:plasma membrane"/>
    <property type="evidence" value="ECO:0007669"/>
    <property type="project" value="TreeGrafter"/>
</dbReference>
<organism evidence="8 9">
    <name type="scientific">Anas platyrhynchos</name>
    <name type="common">Mallard</name>
    <name type="synonym">Anas boschas</name>
    <dbReference type="NCBI Taxonomy" id="8839"/>
    <lineage>
        <taxon>Eukaryota</taxon>
        <taxon>Metazoa</taxon>
        <taxon>Chordata</taxon>
        <taxon>Craniata</taxon>
        <taxon>Vertebrata</taxon>
        <taxon>Euteleostomi</taxon>
        <taxon>Archelosauria</taxon>
        <taxon>Archosauria</taxon>
        <taxon>Dinosauria</taxon>
        <taxon>Saurischia</taxon>
        <taxon>Theropoda</taxon>
        <taxon>Coelurosauria</taxon>
        <taxon>Aves</taxon>
        <taxon>Neognathae</taxon>
        <taxon>Galloanserae</taxon>
        <taxon>Anseriformes</taxon>
        <taxon>Anatidae</taxon>
        <taxon>Anatinae</taxon>
        <taxon>Anas</taxon>
    </lineage>
</organism>
<dbReference type="PANTHER" id="PTHR11036:SF17">
    <property type="entry name" value="SEMAPHORIN-4G"/>
    <property type="match status" value="1"/>
</dbReference>
<dbReference type="EMBL" id="KB742512">
    <property type="protein sequence ID" value="EOB07678.1"/>
    <property type="molecule type" value="Genomic_DNA"/>
</dbReference>
<comment type="subcellular location">
    <subcellularLocation>
        <location evidence="1">Membrane</location>
    </subcellularLocation>
</comment>
<dbReference type="GO" id="GO:0030335">
    <property type="term" value="P:positive regulation of cell migration"/>
    <property type="evidence" value="ECO:0007669"/>
    <property type="project" value="TreeGrafter"/>
</dbReference>
<dbReference type="AlphaFoldDB" id="R0M4U7"/>
<feature type="non-terminal residue" evidence="8">
    <location>
        <position position="1"/>
    </location>
</feature>
<dbReference type="Gene3D" id="2.130.10.10">
    <property type="entry name" value="YVTN repeat-like/Quinoprotein amine dehydrogenase"/>
    <property type="match status" value="1"/>
</dbReference>
<evidence type="ECO:0000256" key="5">
    <source>
        <dbReference type="PROSITE-ProRule" id="PRU00352"/>
    </source>
</evidence>
<evidence type="ECO:0000256" key="6">
    <source>
        <dbReference type="SAM" id="MobiDB-lite"/>
    </source>
</evidence>
<name>R0M4U7_ANAPL</name>
<sequence length="156" mass="17008">PMFPGQCITDSSRRKGFNSSQDLPNSVLDFVKLHPLMFEEVQPAGGEPLLVKRSVAYSRLAVDRVRALDGRHYDVLFMGTGEGVEMGLGSSQGCPLRGATLRAWPFSPQRSLYVGAASGVLQVPLASCARYTSCYDCILARDPYCAWDGRACRDTA</sequence>
<comment type="caution">
    <text evidence="5">Lacks conserved residue(s) required for the propagation of feature annotation.</text>
</comment>
<dbReference type="Proteomes" id="UP000296049">
    <property type="component" value="Unassembled WGS sequence"/>
</dbReference>
<dbReference type="InterPro" id="IPR015943">
    <property type="entry name" value="WD40/YVTN_repeat-like_dom_sf"/>
</dbReference>
<evidence type="ECO:0000256" key="3">
    <source>
        <dbReference type="ARBA" id="ARBA00023157"/>
    </source>
</evidence>
<evidence type="ECO:0000256" key="2">
    <source>
        <dbReference type="ARBA" id="ARBA00023136"/>
    </source>
</evidence>
<evidence type="ECO:0000256" key="1">
    <source>
        <dbReference type="ARBA" id="ARBA00004370"/>
    </source>
</evidence>
<evidence type="ECO:0000313" key="9">
    <source>
        <dbReference type="Proteomes" id="UP000296049"/>
    </source>
</evidence>
<dbReference type="InterPro" id="IPR036352">
    <property type="entry name" value="Semap_dom_sf"/>
</dbReference>
<dbReference type="SUPFAM" id="SSF101912">
    <property type="entry name" value="Sema domain"/>
    <property type="match status" value="1"/>
</dbReference>
<keyword evidence="4" id="KW-0325">Glycoprotein</keyword>
<dbReference type="GO" id="GO:0007411">
    <property type="term" value="P:axon guidance"/>
    <property type="evidence" value="ECO:0007669"/>
    <property type="project" value="TreeGrafter"/>
</dbReference>
<dbReference type="SUPFAM" id="SSF103575">
    <property type="entry name" value="Plexin repeat"/>
    <property type="match status" value="1"/>
</dbReference>
<protein>
    <submittedName>
        <fullName evidence="8">Semaphorin-4G</fullName>
    </submittedName>
</protein>
<dbReference type="GO" id="GO:0045499">
    <property type="term" value="F:chemorepellent activity"/>
    <property type="evidence" value="ECO:0007669"/>
    <property type="project" value="TreeGrafter"/>
</dbReference>
<feature type="non-terminal residue" evidence="8">
    <location>
        <position position="156"/>
    </location>
</feature>
<keyword evidence="9" id="KW-1185">Reference proteome</keyword>
<keyword evidence="2" id="KW-0472">Membrane</keyword>
<feature type="domain" description="Sema" evidence="7">
    <location>
        <begin position="1"/>
        <end position="125"/>
    </location>
</feature>
<accession>R0M4U7</accession>
<dbReference type="GO" id="GO:0030215">
    <property type="term" value="F:semaphorin receptor binding"/>
    <property type="evidence" value="ECO:0007669"/>
    <property type="project" value="InterPro"/>
</dbReference>
<dbReference type="InterPro" id="IPR027231">
    <property type="entry name" value="Semaphorin"/>
</dbReference>
<reference evidence="9" key="1">
    <citation type="journal article" date="2013" name="Nat. Genet.">
        <title>The duck genome and transcriptome provide insight into an avian influenza virus reservoir species.</title>
        <authorList>
            <person name="Huang Y."/>
            <person name="Li Y."/>
            <person name="Burt D.W."/>
            <person name="Chen H."/>
            <person name="Zhang Y."/>
            <person name="Qian W."/>
            <person name="Kim H."/>
            <person name="Gan S."/>
            <person name="Zhao Y."/>
            <person name="Li J."/>
            <person name="Yi K."/>
            <person name="Feng H."/>
            <person name="Zhu P."/>
            <person name="Li B."/>
            <person name="Liu Q."/>
            <person name="Fairley S."/>
            <person name="Magor K.E."/>
            <person name="Du Z."/>
            <person name="Hu X."/>
            <person name="Goodman L."/>
            <person name="Tafer H."/>
            <person name="Vignal A."/>
            <person name="Lee T."/>
            <person name="Kim K.W."/>
            <person name="Sheng Z."/>
            <person name="An Y."/>
            <person name="Searle S."/>
            <person name="Herrero J."/>
            <person name="Groenen M.A."/>
            <person name="Crooijmans R.P."/>
            <person name="Faraut T."/>
            <person name="Cai Q."/>
            <person name="Webster R.G."/>
            <person name="Aldridge J.R."/>
            <person name="Warren W.C."/>
            <person name="Bartschat S."/>
            <person name="Kehr S."/>
            <person name="Marz M."/>
            <person name="Stadler P.F."/>
            <person name="Smith J."/>
            <person name="Kraus R.H."/>
            <person name="Zhao Y."/>
            <person name="Ren L."/>
            <person name="Fei J."/>
            <person name="Morisson M."/>
            <person name="Kaiser P."/>
            <person name="Griffin D.K."/>
            <person name="Rao M."/>
            <person name="Pitel F."/>
            <person name="Wang J."/>
            <person name="Li N."/>
        </authorList>
    </citation>
    <scope>NUCLEOTIDE SEQUENCE [LARGE SCALE GENOMIC DNA]</scope>
</reference>
<evidence type="ECO:0000313" key="8">
    <source>
        <dbReference type="EMBL" id="EOB07678.1"/>
    </source>
</evidence>
<gene>
    <name evidence="8" type="ORF">Anapl_10370</name>
</gene>
<keyword evidence="3" id="KW-1015">Disulfide bond</keyword>
<dbReference type="GO" id="GO:0071526">
    <property type="term" value="P:semaphorin-plexin signaling pathway"/>
    <property type="evidence" value="ECO:0007669"/>
    <property type="project" value="TreeGrafter"/>
</dbReference>
<dbReference type="InterPro" id="IPR001627">
    <property type="entry name" value="Semap_dom"/>
</dbReference>
<dbReference type="PROSITE" id="PS51004">
    <property type="entry name" value="SEMA"/>
    <property type="match status" value="1"/>
</dbReference>
<dbReference type="Pfam" id="PF01437">
    <property type="entry name" value="PSI"/>
    <property type="match status" value="1"/>
</dbReference>
<dbReference type="GO" id="GO:0001755">
    <property type="term" value="P:neural crest cell migration"/>
    <property type="evidence" value="ECO:0007669"/>
    <property type="project" value="TreeGrafter"/>
</dbReference>